<comment type="caution">
    <text evidence="2">The sequence shown here is derived from an EMBL/GenBank/DDBJ whole genome shotgun (WGS) entry which is preliminary data.</text>
</comment>
<keyword evidence="3" id="KW-1185">Reference proteome</keyword>
<dbReference type="Pfam" id="PF00583">
    <property type="entry name" value="Acetyltransf_1"/>
    <property type="match status" value="1"/>
</dbReference>
<keyword evidence="2" id="KW-0808">Transferase</keyword>
<dbReference type="Proteomes" id="UP001595823">
    <property type="component" value="Unassembled WGS sequence"/>
</dbReference>
<dbReference type="EC" id="2.3.-.-" evidence="2"/>
<dbReference type="CDD" id="cd04301">
    <property type="entry name" value="NAT_SF"/>
    <property type="match status" value="1"/>
</dbReference>
<evidence type="ECO:0000313" key="2">
    <source>
        <dbReference type="EMBL" id="MFC4334768.1"/>
    </source>
</evidence>
<name>A0ABV8TVD9_9ACTN</name>
<dbReference type="SUPFAM" id="SSF55729">
    <property type="entry name" value="Acyl-CoA N-acyltransferases (Nat)"/>
    <property type="match status" value="1"/>
</dbReference>
<keyword evidence="2" id="KW-0012">Acyltransferase</keyword>
<dbReference type="Gene3D" id="3.40.630.30">
    <property type="match status" value="1"/>
</dbReference>
<dbReference type="PROSITE" id="PS51186">
    <property type="entry name" value="GNAT"/>
    <property type="match status" value="1"/>
</dbReference>
<reference evidence="3" key="1">
    <citation type="journal article" date="2019" name="Int. J. Syst. Evol. Microbiol.">
        <title>The Global Catalogue of Microorganisms (GCM) 10K type strain sequencing project: providing services to taxonomists for standard genome sequencing and annotation.</title>
        <authorList>
            <consortium name="The Broad Institute Genomics Platform"/>
            <consortium name="The Broad Institute Genome Sequencing Center for Infectious Disease"/>
            <person name="Wu L."/>
            <person name="Ma J."/>
        </authorList>
    </citation>
    <scope>NUCLEOTIDE SEQUENCE [LARGE SCALE GENOMIC DNA]</scope>
    <source>
        <strain evidence="3">IBRC-M 10908</strain>
    </source>
</reference>
<accession>A0ABV8TVD9</accession>
<evidence type="ECO:0000259" key="1">
    <source>
        <dbReference type="PROSITE" id="PS51186"/>
    </source>
</evidence>
<feature type="domain" description="N-acetyltransferase" evidence="1">
    <location>
        <begin position="7"/>
        <end position="153"/>
    </location>
</feature>
<organism evidence="2 3">
    <name type="scientific">Salininema proteolyticum</name>
    <dbReference type="NCBI Taxonomy" id="1607685"/>
    <lineage>
        <taxon>Bacteria</taxon>
        <taxon>Bacillati</taxon>
        <taxon>Actinomycetota</taxon>
        <taxon>Actinomycetes</taxon>
        <taxon>Glycomycetales</taxon>
        <taxon>Glycomycetaceae</taxon>
        <taxon>Salininema</taxon>
    </lineage>
</organism>
<evidence type="ECO:0000313" key="3">
    <source>
        <dbReference type="Proteomes" id="UP001595823"/>
    </source>
</evidence>
<proteinExistence type="predicted"/>
<dbReference type="EMBL" id="JBHSDK010000009">
    <property type="protein sequence ID" value="MFC4334768.1"/>
    <property type="molecule type" value="Genomic_DNA"/>
</dbReference>
<dbReference type="InterPro" id="IPR016181">
    <property type="entry name" value="Acyl_CoA_acyltransferase"/>
</dbReference>
<sequence>MIDINDIVFIPWDESKRLEIIGGLGPVRTWTEAQGRQTFGEDRDGVKPKRCRVMRGADGDLVGVAAYGTNDHHPAYLYAYVEVAEKYRRRGVGKRAFAEVCRLAGHDGRDFDTKYLLDTPAHRFAEAMGFFRIQLVREPIVDVGALPDRDYGVTEYEPAKEEVPDDAVEAWGRFYEATHTWSPPRERDLAIWREDFFSVRAGRFFEVRVAGKVVGVGFLNDSFSDDPQEDPHPIFAGCSVDPADPEGPAIVTAMLKAAAVYSEDGRLRIEMDESNRATVEAVEPAVVYEAPAADIAANARLA</sequence>
<dbReference type="RefSeq" id="WP_380618787.1">
    <property type="nucleotide sequence ID" value="NZ_JBHSDK010000009.1"/>
</dbReference>
<dbReference type="GO" id="GO:0016746">
    <property type="term" value="F:acyltransferase activity"/>
    <property type="evidence" value="ECO:0007669"/>
    <property type="project" value="UniProtKB-KW"/>
</dbReference>
<dbReference type="InterPro" id="IPR000182">
    <property type="entry name" value="GNAT_dom"/>
</dbReference>
<gene>
    <name evidence="2" type="ORF">ACFPET_06115</name>
</gene>
<protein>
    <submittedName>
        <fullName evidence="2">GNAT family N-acetyltransferase</fullName>
        <ecNumber evidence="2">2.3.-.-</ecNumber>
    </submittedName>
</protein>